<protein>
    <submittedName>
        <fullName evidence="1 3">Uncharacterized protein</fullName>
    </submittedName>
</protein>
<evidence type="ECO:0000313" key="2">
    <source>
        <dbReference type="Proteomes" id="UP000275846"/>
    </source>
</evidence>
<sequence>MYAHTPSDENRLSGGTLTLDHSFATTASDYATFDQESTSSHVNGLLADELERRLRLPRFSQTFDAANSSDIEAPFSAPPSQESYDYFSFTAAQPSSSSRFLQSSGDYPPLPHTLEEALEVSFVAWRLQKPHADDKAIRNCCFYQF</sequence>
<proteinExistence type="predicted"/>
<accession>A0A183TKL8</accession>
<dbReference type="EMBL" id="UYSU01041844">
    <property type="protein sequence ID" value="VDM03402.1"/>
    <property type="molecule type" value="Genomic_DNA"/>
</dbReference>
<evidence type="ECO:0000313" key="3">
    <source>
        <dbReference type="WBParaSite" id="SSLN_0001766501-mRNA-1"/>
    </source>
</evidence>
<evidence type="ECO:0000313" key="1">
    <source>
        <dbReference type="EMBL" id="VDM03402.1"/>
    </source>
</evidence>
<dbReference type="WBParaSite" id="SSLN_0001766501-mRNA-1">
    <property type="protein sequence ID" value="SSLN_0001766501-mRNA-1"/>
    <property type="gene ID" value="SSLN_0001766501"/>
</dbReference>
<organism evidence="3">
    <name type="scientific">Schistocephalus solidus</name>
    <name type="common">Tapeworm</name>
    <dbReference type="NCBI Taxonomy" id="70667"/>
    <lineage>
        <taxon>Eukaryota</taxon>
        <taxon>Metazoa</taxon>
        <taxon>Spiralia</taxon>
        <taxon>Lophotrochozoa</taxon>
        <taxon>Platyhelminthes</taxon>
        <taxon>Cestoda</taxon>
        <taxon>Eucestoda</taxon>
        <taxon>Diphyllobothriidea</taxon>
        <taxon>Diphyllobothriidae</taxon>
        <taxon>Schistocephalus</taxon>
    </lineage>
</organism>
<reference evidence="1 2" key="2">
    <citation type="submission" date="2018-11" db="EMBL/GenBank/DDBJ databases">
        <authorList>
            <consortium name="Pathogen Informatics"/>
        </authorList>
    </citation>
    <scope>NUCLEOTIDE SEQUENCE [LARGE SCALE GENOMIC DNA]</scope>
    <source>
        <strain evidence="1 2">NST_G2</strain>
    </source>
</reference>
<gene>
    <name evidence="1" type="ORF">SSLN_LOCUS17016</name>
</gene>
<dbReference type="Proteomes" id="UP000275846">
    <property type="component" value="Unassembled WGS sequence"/>
</dbReference>
<keyword evidence="2" id="KW-1185">Reference proteome</keyword>
<name>A0A183TKL8_SCHSO</name>
<dbReference type="AlphaFoldDB" id="A0A183TKL8"/>
<reference evidence="3" key="1">
    <citation type="submission" date="2016-06" db="UniProtKB">
        <authorList>
            <consortium name="WormBaseParasite"/>
        </authorList>
    </citation>
    <scope>IDENTIFICATION</scope>
</reference>
<dbReference type="OrthoDB" id="10632702at2759"/>